<feature type="transmembrane region" description="Helical" evidence="7">
    <location>
        <begin position="114"/>
        <end position="131"/>
    </location>
</feature>
<dbReference type="Pfam" id="PF04138">
    <property type="entry name" value="GtrA_DPMS_TM"/>
    <property type="match status" value="1"/>
</dbReference>
<dbReference type="PANTHER" id="PTHR38459:SF1">
    <property type="entry name" value="PROPHAGE BACTOPRENOL-LINKED GLUCOSE TRANSLOCASE HOMOLOG"/>
    <property type="match status" value="1"/>
</dbReference>
<feature type="domain" description="GtrA/DPMS transmembrane" evidence="8">
    <location>
        <begin position="10"/>
        <end position="137"/>
    </location>
</feature>
<evidence type="ECO:0000313" key="10">
    <source>
        <dbReference type="Proteomes" id="UP000298488"/>
    </source>
</evidence>
<feature type="transmembrane region" description="Helical" evidence="7">
    <location>
        <begin position="44"/>
        <end position="61"/>
    </location>
</feature>
<keyword evidence="10" id="KW-1185">Reference proteome</keyword>
<feature type="transmembrane region" description="Helical" evidence="7">
    <location>
        <begin position="82"/>
        <end position="102"/>
    </location>
</feature>
<evidence type="ECO:0000256" key="1">
    <source>
        <dbReference type="ARBA" id="ARBA00004141"/>
    </source>
</evidence>
<dbReference type="EMBL" id="SOFI01000003">
    <property type="protein sequence ID" value="TFB79491.1"/>
    <property type="molecule type" value="Genomic_DNA"/>
</dbReference>
<protein>
    <submittedName>
        <fullName evidence="9">GtrA family protein</fullName>
    </submittedName>
</protein>
<comment type="subcellular location">
    <subcellularLocation>
        <location evidence="1">Membrane</location>
        <topology evidence="1">Multi-pass membrane protein</topology>
    </subcellularLocation>
</comment>
<dbReference type="OrthoDB" id="9807815at2"/>
<evidence type="ECO:0000256" key="5">
    <source>
        <dbReference type="ARBA" id="ARBA00023136"/>
    </source>
</evidence>
<dbReference type="InterPro" id="IPR051401">
    <property type="entry name" value="GtrA_CellWall_Glycosyl"/>
</dbReference>
<feature type="region of interest" description="Disordered" evidence="6">
    <location>
        <begin position="143"/>
        <end position="165"/>
    </location>
</feature>
<organism evidence="9 10">
    <name type="scientific">Terrimesophilobacter mesophilus</name>
    <dbReference type="NCBI Taxonomy" id="433647"/>
    <lineage>
        <taxon>Bacteria</taxon>
        <taxon>Bacillati</taxon>
        <taxon>Actinomycetota</taxon>
        <taxon>Actinomycetes</taxon>
        <taxon>Micrococcales</taxon>
        <taxon>Microbacteriaceae</taxon>
        <taxon>Terrimesophilobacter</taxon>
    </lineage>
</organism>
<feature type="compositionally biased region" description="Pro residues" evidence="6">
    <location>
        <begin position="154"/>
        <end position="165"/>
    </location>
</feature>
<keyword evidence="4 7" id="KW-1133">Transmembrane helix</keyword>
<evidence type="ECO:0000256" key="7">
    <source>
        <dbReference type="SAM" id="Phobius"/>
    </source>
</evidence>
<dbReference type="GO" id="GO:0000271">
    <property type="term" value="P:polysaccharide biosynthetic process"/>
    <property type="evidence" value="ECO:0007669"/>
    <property type="project" value="InterPro"/>
</dbReference>
<dbReference type="RefSeq" id="WP_104095363.1">
    <property type="nucleotide sequence ID" value="NZ_JACHBP010000001.1"/>
</dbReference>
<comment type="caution">
    <text evidence="9">The sequence shown here is derived from an EMBL/GenBank/DDBJ whole genome shotgun (WGS) entry which is preliminary data.</text>
</comment>
<keyword evidence="3 7" id="KW-0812">Transmembrane</keyword>
<accession>A0A4R8V8M1</accession>
<comment type="similarity">
    <text evidence="2">Belongs to the GtrA family.</text>
</comment>
<gene>
    <name evidence="9" type="ORF">E3N84_05140</name>
</gene>
<feature type="transmembrane region" description="Helical" evidence="7">
    <location>
        <begin position="12"/>
        <end position="32"/>
    </location>
</feature>
<dbReference type="Proteomes" id="UP000298488">
    <property type="component" value="Unassembled WGS sequence"/>
</dbReference>
<evidence type="ECO:0000259" key="8">
    <source>
        <dbReference type="Pfam" id="PF04138"/>
    </source>
</evidence>
<proteinExistence type="inferred from homology"/>
<dbReference type="InterPro" id="IPR007267">
    <property type="entry name" value="GtrA_DPMS_TM"/>
</dbReference>
<dbReference type="PANTHER" id="PTHR38459">
    <property type="entry name" value="PROPHAGE BACTOPRENOL-LINKED GLUCOSE TRANSLOCASE HOMOLOG"/>
    <property type="match status" value="1"/>
</dbReference>
<sequence length="165" mass="18073">MKALIHQLLRFAAVGGVGLVVDVGIFNLLRVTVLSPEHLHEGPVVAKVISTSVAIAVNWLGNRYWTFGPHRRPRAFREGMEFALVSIGGMLIGLACLWISHYVLGFTSLLADNVSSNVIGLALGTAFRFWLYRTWVFRPRVSAPPTRSSRPVDSTPPPAVVPQSD</sequence>
<name>A0A4R8V8M1_9MICO</name>
<evidence type="ECO:0000256" key="4">
    <source>
        <dbReference type="ARBA" id="ARBA00022989"/>
    </source>
</evidence>
<keyword evidence="5 7" id="KW-0472">Membrane</keyword>
<dbReference type="AlphaFoldDB" id="A0A4R8V8M1"/>
<reference evidence="9 10" key="1">
    <citation type="submission" date="2019-03" db="EMBL/GenBank/DDBJ databases">
        <title>Genomics of glacier-inhabiting Cryobacterium strains.</title>
        <authorList>
            <person name="Liu Q."/>
            <person name="Xin Y.-H."/>
        </authorList>
    </citation>
    <scope>NUCLEOTIDE SEQUENCE [LARGE SCALE GENOMIC DNA]</scope>
    <source>
        <strain evidence="9 10">CGMCC 1.10440</strain>
    </source>
</reference>
<evidence type="ECO:0000256" key="2">
    <source>
        <dbReference type="ARBA" id="ARBA00009399"/>
    </source>
</evidence>
<evidence type="ECO:0000313" key="9">
    <source>
        <dbReference type="EMBL" id="TFB79491.1"/>
    </source>
</evidence>
<evidence type="ECO:0000256" key="3">
    <source>
        <dbReference type="ARBA" id="ARBA00022692"/>
    </source>
</evidence>
<evidence type="ECO:0000256" key="6">
    <source>
        <dbReference type="SAM" id="MobiDB-lite"/>
    </source>
</evidence>
<dbReference type="GO" id="GO:0005886">
    <property type="term" value="C:plasma membrane"/>
    <property type="evidence" value="ECO:0007669"/>
    <property type="project" value="TreeGrafter"/>
</dbReference>